<dbReference type="SUPFAM" id="SSF81383">
    <property type="entry name" value="F-box domain"/>
    <property type="match status" value="1"/>
</dbReference>
<feature type="domain" description="F-box" evidence="1">
    <location>
        <begin position="12"/>
        <end position="44"/>
    </location>
</feature>
<accession>A0A068RJQ3</accession>
<organism evidence="2 3">
    <name type="scientific">Lichtheimia corymbifera JMRC:FSU:9682</name>
    <dbReference type="NCBI Taxonomy" id="1263082"/>
    <lineage>
        <taxon>Eukaryota</taxon>
        <taxon>Fungi</taxon>
        <taxon>Fungi incertae sedis</taxon>
        <taxon>Mucoromycota</taxon>
        <taxon>Mucoromycotina</taxon>
        <taxon>Mucoromycetes</taxon>
        <taxon>Mucorales</taxon>
        <taxon>Lichtheimiaceae</taxon>
        <taxon>Lichtheimia</taxon>
    </lineage>
</organism>
<evidence type="ECO:0000259" key="1">
    <source>
        <dbReference type="Pfam" id="PF12937"/>
    </source>
</evidence>
<evidence type="ECO:0000313" key="3">
    <source>
        <dbReference type="Proteomes" id="UP000027586"/>
    </source>
</evidence>
<dbReference type="OrthoDB" id="2257745at2759"/>
<evidence type="ECO:0000313" key="2">
    <source>
        <dbReference type="EMBL" id="CDH49872.1"/>
    </source>
</evidence>
<proteinExistence type="predicted"/>
<dbReference type="Pfam" id="PF12937">
    <property type="entry name" value="F-box-like"/>
    <property type="match status" value="1"/>
</dbReference>
<comment type="caution">
    <text evidence="2">The sequence shown here is derived from an EMBL/GenBank/DDBJ whole genome shotgun (WGS) entry which is preliminary data.</text>
</comment>
<dbReference type="EMBL" id="CBTN010000004">
    <property type="protein sequence ID" value="CDH49872.1"/>
    <property type="molecule type" value="Genomic_DNA"/>
</dbReference>
<dbReference type="Proteomes" id="UP000027586">
    <property type="component" value="Unassembled WGS sequence"/>
</dbReference>
<dbReference type="InterPro" id="IPR036047">
    <property type="entry name" value="F-box-like_dom_sf"/>
</dbReference>
<dbReference type="CDD" id="cd09917">
    <property type="entry name" value="F-box_SF"/>
    <property type="match status" value="1"/>
</dbReference>
<dbReference type="Gene3D" id="1.20.1280.50">
    <property type="match status" value="1"/>
</dbReference>
<protein>
    <recommendedName>
        <fullName evidence="1">F-box domain-containing protein</fullName>
    </recommendedName>
</protein>
<dbReference type="VEuPathDB" id="FungiDB:LCOR_01600.1"/>
<gene>
    <name evidence="2" type="ORF">LCOR_01600.1</name>
</gene>
<dbReference type="AlphaFoldDB" id="A0A068RJQ3"/>
<name>A0A068RJQ3_9FUNG</name>
<keyword evidence="3" id="KW-1185">Reference proteome</keyword>
<dbReference type="InterPro" id="IPR001810">
    <property type="entry name" value="F-box_dom"/>
</dbReference>
<reference evidence="2" key="1">
    <citation type="submission" date="2013-08" db="EMBL/GenBank/DDBJ databases">
        <title>Gene expansion shapes genome architecture in the human pathogen Lichtheimia corymbifera: an evolutionary genomics analysis in the ancient terrestrial Mucorales (Mucoromycotina).</title>
        <authorList>
            <person name="Schwartze V.U."/>
            <person name="Winter S."/>
            <person name="Shelest E."/>
            <person name="Marcet-Houben M."/>
            <person name="Horn F."/>
            <person name="Wehner S."/>
            <person name="Hoffmann K."/>
            <person name="Riege K."/>
            <person name="Sammeth M."/>
            <person name="Nowrousian M."/>
            <person name="Valiante V."/>
            <person name="Linde J."/>
            <person name="Jacobsen I.D."/>
            <person name="Marz M."/>
            <person name="Brakhage A.A."/>
            <person name="Gabaldon T."/>
            <person name="Bocker S."/>
            <person name="Voigt K."/>
        </authorList>
    </citation>
    <scope>NUCLEOTIDE SEQUENCE [LARGE SCALE GENOMIC DNA]</scope>
    <source>
        <strain evidence="2">FSU 9682</strain>
    </source>
</reference>
<sequence length="118" mass="13279">MTKSTSFDRFIELPHDILSSILAELHVLDLYQCILTCHSWYNTILNVSGTVTGEQGEVVFRCNPGYPPRYLGELGLYRLFSRPPPVVVIGSFARLLDRVIHHLSLISKKAPDLKVLGL</sequence>